<name>X1L745_9ZZZZ</name>
<feature type="non-terminal residue" evidence="1">
    <location>
        <position position="1"/>
    </location>
</feature>
<dbReference type="EMBL" id="BARV01009311">
    <property type="protein sequence ID" value="GAI14833.1"/>
    <property type="molecule type" value="Genomic_DNA"/>
</dbReference>
<proteinExistence type="predicted"/>
<organism evidence="1">
    <name type="scientific">marine sediment metagenome</name>
    <dbReference type="NCBI Taxonomy" id="412755"/>
    <lineage>
        <taxon>unclassified sequences</taxon>
        <taxon>metagenomes</taxon>
        <taxon>ecological metagenomes</taxon>
    </lineage>
</organism>
<sequence length="87" mass="10358">KEALQSRIDGLNKTLGTIQGTIENLKALIPTKNEVLTWITLLIDTRTKELKPFWEGWQEMRSQVTEFFTDPGKWFMDRIEGWVERFW</sequence>
<dbReference type="AlphaFoldDB" id="X1L745"/>
<accession>X1L745</accession>
<reference evidence="1" key="1">
    <citation type="journal article" date="2014" name="Front. Microbiol.">
        <title>High frequency of phylogenetically diverse reductive dehalogenase-homologous genes in deep subseafloor sedimentary metagenomes.</title>
        <authorList>
            <person name="Kawai M."/>
            <person name="Futagami T."/>
            <person name="Toyoda A."/>
            <person name="Takaki Y."/>
            <person name="Nishi S."/>
            <person name="Hori S."/>
            <person name="Arai W."/>
            <person name="Tsubouchi T."/>
            <person name="Morono Y."/>
            <person name="Uchiyama I."/>
            <person name="Ito T."/>
            <person name="Fujiyama A."/>
            <person name="Inagaki F."/>
            <person name="Takami H."/>
        </authorList>
    </citation>
    <scope>NUCLEOTIDE SEQUENCE</scope>
    <source>
        <strain evidence="1">Expedition CK06-06</strain>
    </source>
</reference>
<evidence type="ECO:0000313" key="1">
    <source>
        <dbReference type="EMBL" id="GAI14833.1"/>
    </source>
</evidence>
<comment type="caution">
    <text evidence="1">The sequence shown here is derived from an EMBL/GenBank/DDBJ whole genome shotgun (WGS) entry which is preliminary data.</text>
</comment>
<gene>
    <name evidence="1" type="ORF">S06H3_18413</name>
</gene>
<protein>
    <submittedName>
        <fullName evidence="1">Uncharacterized protein</fullName>
    </submittedName>
</protein>